<dbReference type="PROSITE" id="PS50110">
    <property type="entry name" value="RESPONSE_REGULATORY"/>
    <property type="match status" value="1"/>
</dbReference>
<name>A0A833AF92_9GAMM</name>
<sequence length="139" mass="15709">MDSCFLTNLIMLNTVVNIMNFSILVCDDSTVARKQVIRCLQQCLDADIQQAINGAQAIELLNTHNFDLLCLDLTMPEVDGVQVLEYIKANKIECFVLVISADIQDKMKLRVTQLGAIDFINKPIDKTRMNNILHKFGIH</sequence>
<evidence type="ECO:0000313" key="5">
    <source>
        <dbReference type="EMBL" id="KAA1159861.1"/>
    </source>
</evidence>
<organism evidence="5 7">
    <name type="scientific">Pseudoalteromonas fuliginea</name>
    <dbReference type="NCBI Taxonomy" id="1872678"/>
    <lineage>
        <taxon>Bacteria</taxon>
        <taxon>Pseudomonadati</taxon>
        <taxon>Pseudomonadota</taxon>
        <taxon>Gammaproteobacteria</taxon>
        <taxon>Alteromonadales</taxon>
        <taxon>Pseudoalteromonadaceae</taxon>
        <taxon>Pseudoalteromonas</taxon>
    </lineage>
</organism>
<protein>
    <submittedName>
        <fullName evidence="5">Response regulator</fullName>
    </submittedName>
</protein>
<evidence type="ECO:0000256" key="2">
    <source>
        <dbReference type="PROSITE-ProRule" id="PRU00169"/>
    </source>
</evidence>
<dbReference type="SUPFAM" id="SSF52172">
    <property type="entry name" value="CheY-like"/>
    <property type="match status" value="1"/>
</dbReference>
<dbReference type="InterPro" id="IPR011006">
    <property type="entry name" value="CheY-like_superfamily"/>
</dbReference>
<dbReference type="CDD" id="cd17593">
    <property type="entry name" value="REC_CheC-like"/>
    <property type="match status" value="1"/>
</dbReference>
<feature type="modified residue" description="4-aspartylphosphate" evidence="2">
    <location>
        <position position="72"/>
    </location>
</feature>
<comment type="caution">
    <text evidence="5">The sequence shown here is derived from an EMBL/GenBank/DDBJ whole genome shotgun (WGS) entry which is preliminary data.</text>
</comment>
<keyword evidence="1 2" id="KW-0597">Phosphoprotein</keyword>
<reference evidence="6 7" key="1">
    <citation type="submission" date="2019-01" db="EMBL/GenBank/DDBJ databases">
        <title>Genome sequences of marine Pseudoalteromonas species.</title>
        <authorList>
            <person name="Boraston A.B."/>
            <person name="Hehemann J.-H."/>
            <person name="Vickers C.J."/>
            <person name="Salama-Alber O."/>
            <person name="Abe K."/>
            <person name="Hettle A.J."/>
        </authorList>
    </citation>
    <scope>NUCLEOTIDE SEQUENCE [LARGE SCALE GENOMIC DNA]</scope>
    <source>
        <strain evidence="5 7">PS42</strain>
        <strain evidence="4 6">PS47</strain>
    </source>
</reference>
<accession>A0A833AF92</accession>
<evidence type="ECO:0000313" key="7">
    <source>
        <dbReference type="Proteomes" id="UP000324162"/>
    </source>
</evidence>
<dbReference type="EMBL" id="SEUJ01000075">
    <property type="protein sequence ID" value="KAA1152120.1"/>
    <property type="molecule type" value="Genomic_DNA"/>
</dbReference>
<dbReference type="InterPro" id="IPR050595">
    <property type="entry name" value="Bact_response_regulator"/>
</dbReference>
<evidence type="ECO:0000313" key="4">
    <source>
        <dbReference type="EMBL" id="KAA1152120.1"/>
    </source>
</evidence>
<dbReference type="GO" id="GO:0000160">
    <property type="term" value="P:phosphorelay signal transduction system"/>
    <property type="evidence" value="ECO:0007669"/>
    <property type="project" value="InterPro"/>
</dbReference>
<dbReference type="PANTHER" id="PTHR44591">
    <property type="entry name" value="STRESS RESPONSE REGULATOR PROTEIN 1"/>
    <property type="match status" value="1"/>
</dbReference>
<gene>
    <name evidence="5" type="ORF">EU508_12075</name>
    <name evidence="4" type="ORF">EU509_15095</name>
</gene>
<dbReference type="EMBL" id="SEUK01000050">
    <property type="protein sequence ID" value="KAA1159861.1"/>
    <property type="molecule type" value="Genomic_DNA"/>
</dbReference>
<dbReference type="Proteomes" id="UP000324162">
    <property type="component" value="Unassembled WGS sequence"/>
</dbReference>
<dbReference type="AlphaFoldDB" id="A0A833AF92"/>
<dbReference type="OrthoDB" id="281471at2"/>
<dbReference type="SMART" id="SM00448">
    <property type="entry name" value="REC"/>
    <property type="match status" value="1"/>
</dbReference>
<dbReference type="Gene3D" id="3.40.50.2300">
    <property type="match status" value="1"/>
</dbReference>
<dbReference type="InterPro" id="IPR001789">
    <property type="entry name" value="Sig_transdc_resp-reg_receiver"/>
</dbReference>
<evidence type="ECO:0000313" key="6">
    <source>
        <dbReference type="Proteomes" id="UP000322915"/>
    </source>
</evidence>
<evidence type="ECO:0000256" key="1">
    <source>
        <dbReference type="ARBA" id="ARBA00022553"/>
    </source>
</evidence>
<feature type="domain" description="Response regulatory" evidence="3">
    <location>
        <begin position="22"/>
        <end position="137"/>
    </location>
</feature>
<evidence type="ECO:0000259" key="3">
    <source>
        <dbReference type="PROSITE" id="PS50110"/>
    </source>
</evidence>
<proteinExistence type="predicted"/>
<dbReference type="PANTHER" id="PTHR44591:SF24">
    <property type="entry name" value="PROTEIN-GLUTAMATE METHYLESTERASE_PROTEIN-GLUTAMINE GLUTAMINASE 1"/>
    <property type="match status" value="1"/>
</dbReference>
<keyword evidence="6" id="KW-1185">Reference proteome</keyword>
<dbReference type="Pfam" id="PF00072">
    <property type="entry name" value="Response_reg"/>
    <property type="match status" value="1"/>
</dbReference>
<dbReference type="Proteomes" id="UP000322915">
    <property type="component" value="Unassembled WGS sequence"/>
</dbReference>